<gene>
    <name evidence="2" type="ORF">Purlil1_9703</name>
</gene>
<accession>A0ABR0BQ08</accession>
<organism evidence="2 3">
    <name type="scientific">Purpureocillium lilacinum</name>
    <name type="common">Paecilomyces lilacinus</name>
    <dbReference type="NCBI Taxonomy" id="33203"/>
    <lineage>
        <taxon>Eukaryota</taxon>
        <taxon>Fungi</taxon>
        <taxon>Dikarya</taxon>
        <taxon>Ascomycota</taxon>
        <taxon>Pezizomycotina</taxon>
        <taxon>Sordariomycetes</taxon>
        <taxon>Hypocreomycetidae</taxon>
        <taxon>Hypocreales</taxon>
        <taxon>Ophiocordycipitaceae</taxon>
        <taxon>Purpureocillium</taxon>
    </lineage>
</organism>
<feature type="region of interest" description="Disordered" evidence="1">
    <location>
        <begin position="405"/>
        <end position="480"/>
    </location>
</feature>
<feature type="region of interest" description="Disordered" evidence="1">
    <location>
        <begin position="159"/>
        <end position="182"/>
    </location>
</feature>
<sequence length="505" mass="52038">MPMPSPLRPCPQSLAPTSSADDDDHVGFQGVTAQRDEMRATGCASATAPTRQSECRLSPVSPRPISRDSPSPPPPPPPPLPFGHQVEEAGPPTIDGFCAALQRSRHAPPPPPARDKERGPCSPIGPMMTDWAAQASALLARRSLSSPWARWLAPRRPAALPSHPQAMAPSAPGSRTRARPNPGVAAACRPGIVTYLLASQGARAHTSQAGLGFPVLTSQPALFIFDSPPLLVWVVAVQWLGSYSAGQATGEGGGGDRQAKAPRYKFCEDKPVGVGGGQPREGGTVGTWMHGAEHEDRASKSRQDGQTDKMKSIAALSLIAAVPALAATPLERTVFARQDTVSCSSVGEKPCGSVCIPLTFTCCPDQKGGCPASAVCQLADNGVYGCCPRGRTCTGDATATTNTLTVSQTNTQTETNTVTPTQTETASESQPTETQPTETETAPPQTESETASVTVPGTITSVPVPTGNATAPPPSSSLPPVTAGAATNGLSAMGGLLAGLVAFLF</sequence>
<feature type="region of interest" description="Disordered" evidence="1">
    <location>
        <begin position="103"/>
        <end position="122"/>
    </location>
</feature>
<feature type="region of interest" description="Disordered" evidence="1">
    <location>
        <begin position="1"/>
        <end position="94"/>
    </location>
</feature>
<evidence type="ECO:0000313" key="3">
    <source>
        <dbReference type="Proteomes" id="UP001287286"/>
    </source>
</evidence>
<feature type="compositionally biased region" description="Low complexity" evidence="1">
    <location>
        <begin position="58"/>
        <end position="69"/>
    </location>
</feature>
<evidence type="ECO:0008006" key="4">
    <source>
        <dbReference type="Google" id="ProtNLM"/>
    </source>
</evidence>
<reference evidence="2 3" key="1">
    <citation type="journal article" date="2024" name="Microbiol. Resour. Announc.">
        <title>Genome annotations for the ascomycete fungi Trichoderma harzianum, Trichoderma aggressivum, and Purpureocillium lilacinum.</title>
        <authorList>
            <person name="Beijen E.P.W."/>
            <person name="Ohm R.A."/>
        </authorList>
    </citation>
    <scope>NUCLEOTIDE SEQUENCE [LARGE SCALE GENOMIC DNA]</scope>
    <source>
        <strain evidence="2 3">CBS 150709</strain>
    </source>
</reference>
<evidence type="ECO:0000256" key="1">
    <source>
        <dbReference type="SAM" id="MobiDB-lite"/>
    </source>
</evidence>
<proteinExistence type="predicted"/>
<evidence type="ECO:0000313" key="2">
    <source>
        <dbReference type="EMBL" id="KAK4085962.1"/>
    </source>
</evidence>
<feature type="compositionally biased region" description="Polar residues" evidence="1">
    <location>
        <begin position="452"/>
        <end position="469"/>
    </location>
</feature>
<comment type="caution">
    <text evidence="2">The sequence shown here is derived from an EMBL/GenBank/DDBJ whole genome shotgun (WGS) entry which is preliminary data.</text>
</comment>
<keyword evidence="3" id="KW-1185">Reference proteome</keyword>
<dbReference type="EMBL" id="JAWRVI010000045">
    <property type="protein sequence ID" value="KAK4085962.1"/>
    <property type="molecule type" value="Genomic_DNA"/>
</dbReference>
<feature type="compositionally biased region" description="Pro residues" evidence="1">
    <location>
        <begin position="70"/>
        <end position="81"/>
    </location>
</feature>
<name>A0ABR0BQ08_PURLI</name>
<protein>
    <recommendedName>
        <fullName evidence="4">GPI anchored serine-threonine rich protein</fullName>
    </recommendedName>
</protein>
<feature type="compositionally biased region" description="Low complexity" evidence="1">
    <location>
        <begin position="405"/>
        <end position="451"/>
    </location>
</feature>
<dbReference type="Proteomes" id="UP001287286">
    <property type="component" value="Unassembled WGS sequence"/>
</dbReference>